<organism evidence="1 2">
    <name type="scientific">Methyloglobulus morosus KoM1</name>
    <dbReference type="NCBI Taxonomy" id="1116472"/>
    <lineage>
        <taxon>Bacteria</taxon>
        <taxon>Pseudomonadati</taxon>
        <taxon>Pseudomonadota</taxon>
        <taxon>Gammaproteobacteria</taxon>
        <taxon>Methylococcales</taxon>
        <taxon>Methylococcaceae</taxon>
        <taxon>Methyloglobulus</taxon>
    </lineage>
</organism>
<name>V5BNU4_9GAMM</name>
<evidence type="ECO:0000313" key="2">
    <source>
        <dbReference type="Proteomes" id="UP000017842"/>
    </source>
</evidence>
<gene>
    <name evidence="1" type="ORF">MGMO_201c00080</name>
</gene>
<dbReference type="EMBL" id="AYLO01000175">
    <property type="protein sequence ID" value="ESS66228.1"/>
    <property type="molecule type" value="Genomic_DNA"/>
</dbReference>
<keyword evidence="2" id="KW-1185">Reference proteome</keyword>
<reference evidence="1 2" key="1">
    <citation type="journal article" date="2013" name="Genome Announc.">
        <title>Draft Genome Sequence of the Methanotrophic Gammaproteobacterium Methyloglobulus morosus DSM 22980 Strain KoM1.</title>
        <authorList>
            <person name="Poehlein A."/>
            <person name="Deutzmann J.S."/>
            <person name="Daniel R."/>
            <person name="Simeonova D.D."/>
        </authorList>
    </citation>
    <scope>NUCLEOTIDE SEQUENCE [LARGE SCALE GENOMIC DNA]</scope>
    <source>
        <strain evidence="1 2">KoM1</strain>
    </source>
</reference>
<protein>
    <submittedName>
        <fullName evidence="1">Uncharacterized protein</fullName>
    </submittedName>
</protein>
<evidence type="ECO:0000313" key="1">
    <source>
        <dbReference type="EMBL" id="ESS66228.1"/>
    </source>
</evidence>
<accession>V5BNU4</accession>
<dbReference type="AlphaFoldDB" id="V5BNU4"/>
<proteinExistence type="predicted"/>
<comment type="caution">
    <text evidence="1">The sequence shown here is derived from an EMBL/GenBank/DDBJ whole genome shotgun (WGS) entry which is preliminary data.</text>
</comment>
<dbReference type="Proteomes" id="UP000017842">
    <property type="component" value="Unassembled WGS sequence"/>
</dbReference>
<sequence length="40" mass="4606">MILSIKYSPLWGTRPKSALNKITLLVLLFGVATWEHKHKN</sequence>